<dbReference type="InterPro" id="IPR003660">
    <property type="entry name" value="HAMP_dom"/>
</dbReference>
<dbReference type="InterPro" id="IPR033479">
    <property type="entry name" value="dCache_1"/>
</dbReference>
<accession>A0A848MAC9</accession>
<dbReference type="Proteomes" id="UP000565468">
    <property type="component" value="Unassembled WGS sequence"/>
</dbReference>
<protein>
    <submittedName>
        <fullName evidence="11">Histidine kinase</fullName>
    </submittedName>
</protein>
<dbReference type="GO" id="GO:0000155">
    <property type="term" value="F:phosphorelay sensor kinase activity"/>
    <property type="evidence" value="ECO:0007669"/>
    <property type="project" value="InterPro"/>
</dbReference>
<evidence type="ECO:0000256" key="5">
    <source>
        <dbReference type="ARBA" id="ARBA00022692"/>
    </source>
</evidence>
<gene>
    <name evidence="11" type="ORF">HII30_14800</name>
</gene>
<evidence type="ECO:0000256" key="8">
    <source>
        <dbReference type="ARBA" id="ARBA00023136"/>
    </source>
</evidence>
<feature type="transmembrane region" description="Helical" evidence="9">
    <location>
        <begin position="7"/>
        <end position="30"/>
    </location>
</feature>
<dbReference type="EMBL" id="JABBPN010000014">
    <property type="protein sequence ID" value="NMO97032.1"/>
    <property type="molecule type" value="Genomic_DNA"/>
</dbReference>
<name>A0A848MAC9_PAELE</name>
<dbReference type="Pfam" id="PF06580">
    <property type="entry name" value="His_kinase"/>
    <property type="match status" value="1"/>
</dbReference>
<keyword evidence="5 9" id="KW-0812">Transmembrane</keyword>
<dbReference type="CDD" id="cd18773">
    <property type="entry name" value="PDC1_HK_sensor"/>
    <property type="match status" value="1"/>
</dbReference>
<evidence type="ECO:0000256" key="1">
    <source>
        <dbReference type="ARBA" id="ARBA00004651"/>
    </source>
</evidence>
<dbReference type="PROSITE" id="PS51257">
    <property type="entry name" value="PROKAR_LIPOPROTEIN"/>
    <property type="match status" value="1"/>
</dbReference>
<dbReference type="Pfam" id="PF02518">
    <property type="entry name" value="HATPase_c"/>
    <property type="match status" value="1"/>
</dbReference>
<dbReference type="InterPro" id="IPR010559">
    <property type="entry name" value="Sig_transdc_His_kin_internal"/>
</dbReference>
<dbReference type="Gene3D" id="3.30.565.10">
    <property type="entry name" value="Histidine kinase-like ATPase, C-terminal domain"/>
    <property type="match status" value="1"/>
</dbReference>
<reference evidence="11 12" key="1">
    <citation type="submission" date="2020-04" db="EMBL/GenBank/DDBJ databases">
        <title>Paenibacillus algicola sp. nov., a novel marine bacterium producing alginate lyase.</title>
        <authorList>
            <person name="Huang H."/>
        </authorList>
    </citation>
    <scope>NUCLEOTIDE SEQUENCE [LARGE SCALE GENOMIC DNA]</scope>
    <source>
        <strain evidence="11 12">L7-75</strain>
    </source>
</reference>
<proteinExistence type="predicted"/>
<keyword evidence="4" id="KW-0808">Transferase</keyword>
<evidence type="ECO:0000313" key="11">
    <source>
        <dbReference type="EMBL" id="NMO97032.1"/>
    </source>
</evidence>
<sequence length="579" mass="65021">MSLQTKFVTTFITLLVIVLGCFLVYVQWFVIQPLQEKNENEQLVTAENVSTQLDFYIASQNQLTQRVLANHEIFAIMKGVNAASRDADKLARSRKLKDVMFSALGPSMNIRDMYVHDLQGNAISSFIGNELSPASLEHVLSDRALREQLHSSYLITRPTSGILSFIRPIMNQNGEVFGYLTVQLDPVYLQKSVGTAASGQVVVLDSGGAVVTSSGVPETEAVPDSLKRPSEENGMYVDRSENYIAYYTSPVTGWTAYSISPKQSVLGPVNSVKYLSIALITALLVFSALYIYISAKNLLLPIRKLRNQLLRIDYSNMNVKVDSRSQNNELLMLDAAFQELMERLQESIENEKDAIREEAAARSSALQAQIAPHFIHNVLYLISVAAQEGKNTVVTEMCKHLSESLRYIVSSPYQHVTLSEELEHTRHYLSLVQQNYEEDLVWEITEHEADHQIQLPRLVIQPIVENCIEHAFTNTDPPWCIGIEVKVYKGMWAIEIRDNGSGFHPEKISSIMSAIQHSEQGGRQPYDPDVGIGNMGLVNTVNRLKLMYKNRLFFNIYNNTGKEGGATVQLIASLTKDFY</sequence>
<keyword evidence="2" id="KW-1003">Cell membrane</keyword>
<dbReference type="AlphaFoldDB" id="A0A848MAC9"/>
<evidence type="ECO:0000259" key="10">
    <source>
        <dbReference type="PROSITE" id="PS50885"/>
    </source>
</evidence>
<dbReference type="Pfam" id="PF02743">
    <property type="entry name" value="dCache_1"/>
    <property type="match status" value="1"/>
</dbReference>
<evidence type="ECO:0000256" key="2">
    <source>
        <dbReference type="ARBA" id="ARBA00022475"/>
    </source>
</evidence>
<dbReference type="PROSITE" id="PS50885">
    <property type="entry name" value="HAMP"/>
    <property type="match status" value="1"/>
</dbReference>
<evidence type="ECO:0000256" key="9">
    <source>
        <dbReference type="SAM" id="Phobius"/>
    </source>
</evidence>
<dbReference type="InterPro" id="IPR050640">
    <property type="entry name" value="Bact_2-comp_sensor_kinase"/>
</dbReference>
<dbReference type="PANTHER" id="PTHR34220:SF7">
    <property type="entry name" value="SENSOR HISTIDINE KINASE YPDA"/>
    <property type="match status" value="1"/>
</dbReference>
<feature type="domain" description="HAMP" evidence="10">
    <location>
        <begin position="296"/>
        <end position="349"/>
    </location>
</feature>
<dbReference type="Gene3D" id="6.10.340.10">
    <property type="match status" value="1"/>
</dbReference>
<dbReference type="GO" id="GO:0005886">
    <property type="term" value="C:plasma membrane"/>
    <property type="evidence" value="ECO:0007669"/>
    <property type="project" value="UniProtKB-SubCell"/>
</dbReference>
<keyword evidence="6 11" id="KW-0418">Kinase</keyword>
<comment type="subcellular location">
    <subcellularLocation>
        <location evidence="1">Cell membrane</location>
        <topology evidence="1">Multi-pass membrane protein</topology>
    </subcellularLocation>
</comment>
<keyword evidence="8 9" id="KW-0472">Membrane</keyword>
<comment type="caution">
    <text evidence="11">The sequence shown here is derived from an EMBL/GenBank/DDBJ whole genome shotgun (WGS) entry which is preliminary data.</text>
</comment>
<dbReference type="PANTHER" id="PTHR34220">
    <property type="entry name" value="SENSOR HISTIDINE KINASE YPDA"/>
    <property type="match status" value="1"/>
</dbReference>
<dbReference type="InterPro" id="IPR003594">
    <property type="entry name" value="HATPase_dom"/>
</dbReference>
<evidence type="ECO:0000256" key="4">
    <source>
        <dbReference type="ARBA" id="ARBA00022679"/>
    </source>
</evidence>
<evidence type="ECO:0000313" key="12">
    <source>
        <dbReference type="Proteomes" id="UP000565468"/>
    </source>
</evidence>
<keyword evidence="7 9" id="KW-1133">Transmembrane helix</keyword>
<keyword evidence="12" id="KW-1185">Reference proteome</keyword>
<keyword evidence="3" id="KW-0597">Phosphoprotein</keyword>
<dbReference type="SUPFAM" id="SSF55874">
    <property type="entry name" value="ATPase domain of HSP90 chaperone/DNA topoisomerase II/histidine kinase"/>
    <property type="match status" value="1"/>
</dbReference>
<organism evidence="11 12">
    <name type="scientific">Paenibacillus lemnae</name>
    <dbReference type="NCBI Taxonomy" id="1330551"/>
    <lineage>
        <taxon>Bacteria</taxon>
        <taxon>Bacillati</taxon>
        <taxon>Bacillota</taxon>
        <taxon>Bacilli</taxon>
        <taxon>Bacillales</taxon>
        <taxon>Paenibacillaceae</taxon>
        <taxon>Paenibacillus</taxon>
    </lineage>
</organism>
<evidence type="ECO:0000256" key="6">
    <source>
        <dbReference type="ARBA" id="ARBA00022777"/>
    </source>
</evidence>
<dbReference type="InterPro" id="IPR036890">
    <property type="entry name" value="HATPase_C_sf"/>
</dbReference>
<evidence type="ECO:0000256" key="7">
    <source>
        <dbReference type="ARBA" id="ARBA00022989"/>
    </source>
</evidence>
<evidence type="ECO:0000256" key="3">
    <source>
        <dbReference type="ARBA" id="ARBA00022553"/>
    </source>
</evidence>